<dbReference type="EMBL" id="NJAI01000009">
    <property type="protein sequence ID" value="PHM52345.1"/>
    <property type="molecule type" value="Genomic_DNA"/>
</dbReference>
<organism evidence="1">
    <name type="scientific">Xenorhabdus hominickii</name>
    <dbReference type="NCBI Taxonomy" id="351679"/>
    <lineage>
        <taxon>Bacteria</taxon>
        <taxon>Pseudomonadati</taxon>
        <taxon>Pseudomonadota</taxon>
        <taxon>Gammaproteobacteria</taxon>
        <taxon>Enterobacterales</taxon>
        <taxon>Morganellaceae</taxon>
        <taxon>Xenorhabdus</taxon>
    </lineage>
</organism>
<gene>
    <name evidence="2" type="ORF">Xhom_04422</name>
</gene>
<proteinExistence type="predicted"/>
<reference evidence="1" key="1">
    <citation type="journal article" date="2017" name="J. Invertebr. Pathol.">
        <title>Identification and bacterial characteristics of Xenorhabdus hominickii ANU101 from an entomopathogenic nematode, Steinernema monticolum.</title>
        <authorList>
            <person name="Park Y."/>
            <person name="Kang S."/>
            <person name="Sadekuzzaman M."/>
            <person name="Kim H."/>
            <person name="Jung J.K."/>
            <person name="Kim Y."/>
        </authorList>
    </citation>
    <scope>NUCLEOTIDE SEQUENCE</scope>
    <source>
        <strain evidence="1">ANU101</strain>
        <plasmid evidence="1">unnamed1</plasmid>
    </source>
</reference>
<geneLocation type="plasmid" evidence="1">
    <name>unnamed1</name>
</geneLocation>
<sequence length="35" mass="4155">MINTFMERLMAEKLELNDKLNKLAFFPKENVQKGL</sequence>
<dbReference type="Proteomes" id="UP000225433">
    <property type="component" value="Unassembled WGS sequence"/>
</dbReference>
<evidence type="ECO:0000313" key="1">
    <source>
        <dbReference type="EMBL" id="ARD69631.1"/>
    </source>
</evidence>
<dbReference type="AlphaFoldDB" id="A0A1V0M437"/>
<name>A0A1V0M437_XENHO</name>
<dbReference type="EMBL" id="KX517798">
    <property type="protein sequence ID" value="ARD69631.1"/>
    <property type="molecule type" value="Genomic_DNA"/>
</dbReference>
<evidence type="ECO:0000313" key="2">
    <source>
        <dbReference type="EMBL" id="PHM52345.1"/>
    </source>
</evidence>
<evidence type="ECO:0000313" key="3">
    <source>
        <dbReference type="Proteomes" id="UP000225433"/>
    </source>
</evidence>
<protein>
    <submittedName>
        <fullName evidence="1">Uncharacterized protein</fullName>
    </submittedName>
</protein>
<keyword evidence="1" id="KW-0614">Plasmid</keyword>
<accession>A0A1V0M437</accession>
<reference evidence="2 3" key="2">
    <citation type="journal article" date="2017" name="Nat. Microbiol.">
        <title>Natural product diversity associated with the nematode symbionts Photorhabdus and Xenorhabdus.</title>
        <authorList>
            <person name="Tobias N.J."/>
            <person name="Wolff H."/>
            <person name="Djahanschiri B."/>
            <person name="Grundmann F."/>
            <person name="Kronenwerth M."/>
            <person name="Shi Y.M."/>
            <person name="Simonyi S."/>
            <person name="Grun P."/>
            <person name="Shapiro-Ilan D."/>
            <person name="Pidot S.J."/>
            <person name="Stinear T.P."/>
            <person name="Ebersberger I."/>
            <person name="Bode H.B."/>
        </authorList>
    </citation>
    <scope>NUCLEOTIDE SEQUENCE [LARGE SCALE GENOMIC DNA]</scope>
    <source>
        <strain evidence="2 3">DSM 17903</strain>
    </source>
</reference>